<proteinExistence type="predicted"/>
<comment type="caution">
    <text evidence="1">The sequence shown here is derived from an EMBL/GenBank/DDBJ whole genome shotgun (WGS) entry which is preliminary data.</text>
</comment>
<dbReference type="EMBL" id="JANBUN010000005">
    <property type="protein sequence ID" value="KAJ2808316.1"/>
    <property type="molecule type" value="Genomic_DNA"/>
</dbReference>
<evidence type="ECO:0000313" key="1">
    <source>
        <dbReference type="EMBL" id="KAJ2808316.1"/>
    </source>
</evidence>
<name>A0ACC1LHR7_9FUNG</name>
<reference evidence="1" key="1">
    <citation type="submission" date="2022-07" db="EMBL/GenBank/DDBJ databases">
        <title>Phylogenomic reconstructions and comparative analyses of Kickxellomycotina fungi.</title>
        <authorList>
            <person name="Reynolds N.K."/>
            <person name="Stajich J.E."/>
            <person name="Barry K."/>
            <person name="Grigoriev I.V."/>
            <person name="Crous P."/>
            <person name="Smith M.E."/>
        </authorList>
    </citation>
    <scope>NUCLEOTIDE SEQUENCE</scope>
    <source>
        <strain evidence="1">BCRC 34780</strain>
    </source>
</reference>
<organism evidence="1 2">
    <name type="scientific">Coemansia helicoidea</name>
    <dbReference type="NCBI Taxonomy" id="1286919"/>
    <lineage>
        <taxon>Eukaryota</taxon>
        <taxon>Fungi</taxon>
        <taxon>Fungi incertae sedis</taxon>
        <taxon>Zoopagomycota</taxon>
        <taxon>Kickxellomycotina</taxon>
        <taxon>Kickxellomycetes</taxon>
        <taxon>Kickxellales</taxon>
        <taxon>Kickxellaceae</taxon>
        <taxon>Coemansia</taxon>
    </lineage>
</organism>
<gene>
    <name evidence="1" type="primary">KIP1</name>
    <name evidence="1" type="ORF">H4R21_000104</name>
</gene>
<accession>A0ACC1LHR7</accession>
<evidence type="ECO:0000313" key="2">
    <source>
        <dbReference type="Proteomes" id="UP001140087"/>
    </source>
</evidence>
<dbReference type="Proteomes" id="UP001140087">
    <property type="component" value="Unassembled WGS sequence"/>
</dbReference>
<protein>
    <submittedName>
        <fullName evidence="1">Kinesin- motor protein</fullName>
    </submittedName>
</protein>
<sequence length="1088" mass="112252">MIAVSETGRSVAISNPAAKSTEYLFDGVFGPQTTQEAVYDRAVSPILSQVMQGYNCTIFAYGQTGTGKTYTMEGDLGLAAGPSALSTPMASRIPTGAAPATGSTDLLGSVRMSGQAGMIPRTLHNLFYQLDKQSAEYYVRVSYVEIYKEELRDLLWEGGGRGDEGGSSSSLKVLDSGTDKGVVIQGLNDRIVKSAREAIAALQAGATRRKVAATQCNDKSSRSHAIFTVTVFIRERAVTVEGEDVVKLGKLNLVDLAGSESIGRSGAQNDNAHEAGKINQSLLVLGRVISALGAKAAAGAGAARDARVPYRDSKLTHILKDSLGGRTRTCMIATISNSTDSIEVTTSTLQYASQARGIRNRPVANRKVSKSDILHDMQHQMEQLQRDLDAARDGEGFFITRESYGELAAQAQAAKEVADEWKQRVALWELETQRVTAQHDELARAHAATEARLRDREQALDAAQADAARARGELGRQALLTRAHALHEDALDAAARTLRGSLGAAAADARGLQAKLARMADGEQRTLAAVGEIGALVDREAAAVVAAVGAHGARADQQTRQLVDGLRERAGAPLDDAVRGELQRLAERATAQIAEAVAAAGQAQTAAQADHSRSVGAVADVVAGLHRAVGGLAAQAADECAAFVGEARRAAAEHEAALAAAAADVSRLVGAGVRTAAAALEQAQAQARDAIAALAADADALRAAHDAQLGELRAAIAALHADAQREDAELAAAVAAMLAKRRARTETAAAAVADAAQEHAAARETRAAAAVAQMRTLAAAADEATAAAGTALHAAAADVDQRLDAALTAQAAASAAQTERAASHAAGVERQLRAIGPDAVGPAQQQATEAAQQAQQAAERATSAATLALGQVQQLAAAGVAGVRDAGTAAVQKWHDARAQLEDAAATHAAETSAAAATLSTAVAQLAGAVRGAAADVRPVAPSGQTPTKRAYASVDQWNVTRSHDDILAQLAHHDADDLRWTGEPAPAEAADGNDEDVDMEAPPASGRSTSSSSSSATLAPADASSDASPGRKRPSDMATSPASDPDAQRPARRARGDDDATQAASEPLTAAPPSRLPAPRRARRTRG</sequence>
<keyword evidence="2" id="KW-1185">Reference proteome</keyword>